<feature type="compositionally biased region" description="Polar residues" evidence="1">
    <location>
        <begin position="165"/>
        <end position="211"/>
    </location>
</feature>
<feature type="compositionally biased region" description="Polar residues" evidence="1">
    <location>
        <begin position="77"/>
        <end position="104"/>
    </location>
</feature>
<accession>A0A1J6JMM4</accession>
<dbReference type="AlphaFoldDB" id="A0A1J6JMM4"/>
<feature type="compositionally biased region" description="Polar residues" evidence="1">
    <location>
        <begin position="125"/>
        <end position="134"/>
    </location>
</feature>
<reference evidence="3 4" key="1">
    <citation type="submission" date="2016-11" db="EMBL/GenBank/DDBJ databases">
        <title>The genome of Nicotiana attenuata.</title>
        <authorList>
            <person name="Xu S."/>
            <person name="Brockmoeller T."/>
            <person name="Gaquerel E."/>
            <person name="Navarro A."/>
            <person name="Kuhl H."/>
            <person name="Gase K."/>
            <person name="Ling Z."/>
            <person name="Zhou W."/>
            <person name="Kreitzer C."/>
            <person name="Stanke M."/>
            <person name="Tang H."/>
            <person name="Lyons E."/>
            <person name="Pandey P."/>
            <person name="Pandey S.P."/>
            <person name="Timmermann B."/>
            <person name="Baldwin I.T."/>
        </authorList>
    </citation>
    <scope>NUCLEOTIDE SEQUENCE [LARGE SCALE GENOMIC DNA]</scope>
    <source>
        <strain evidence="4">cv. UT</strain>
        <strain evidence="3">UT</strain>
        <tissue evidence="3">Leaves</tissue>
    </source>
</reference>
<organism evidence="3 4">
    <name type="scientific">Nicotiana attenuata</name>
    <name type="common">Coyote tobacco</name>
    <dbReference type="NCBI Taxonomy" id="49451"/>
    <lineage>
        <taxon>Eukaryota</taxon>
        <taxon>Viridiplantae</taxon>
        <taxon>Streptophyta</taxon>
        <taxon>Embryophyta</taxon>
        <taxon>Tracheophyta</taxon>
        <taxon>Spermatophyta</taxon>
        <taxon>Magnoliopsida</taxon>
        <taxon>eudicotyledons</taxon>
        <taxon>Gunneridae</taxon>
        <taxon>Pentapetalae</taxon>
        <taxon>asterids</taxon>
        <taxon>lamiids</taxon>
        <taxon>Solanales</taxon>
        <taxon>Solanaceae</taxon>
        <taxon>Nicotianoideae</taxon>
        <taxon>Nicotianeae</taxon>
        <taxon>Nicotiana</taxon>
    </lineage>
</organism>
<dbReference type="EMBL" id="MJEQ01037187">
    <property type="protein sequence ID" value="OIT03450.1"/>
    <property type="molecule type" value="Genomic_DNA"/>
</dbReference>
<sequence length="211" mass="22515">MTHHLEPGSPSQSDCKGPKQGFGDVWCSTMAGDDDAKQSKTHATNQRPTLSPQHDATDIQHHAFLPGPNSVGPLCNTPVQTPSPGTTTRNFVINAGETTLSTSGEYLERDIKGLGNTEEPRSPNGKGNSTNRQPSESRLSLAGSSSSCRIQCGPQRDTDTPMPQEPSQMRNGPILSSKSRYPQTPSYTNHSDEISTISTQGKRSDASPGQG</sequence>
<name>A0A1J6JMM4_NICAT</name>
<keyword evidence="4" id="KW-1185">Reference proteome</keyword>
<dbReference type="Gramene" id="OIT03450">
    <property type="protein sequence ID" value="OIT03450"/>
    <property type="gene ID" value="A4A49_57442"/>
</dbReference>
<proteinExistence type="predicted"/>
<gene>
    <name evidence="3" type="ORF">A4A49_42705</name>
    <name evidence="2" type="ORF">A4A49_57442</name>
</gene>
<dbReference type="Gramene" id="OIT19029">
    <property type="protein sequence ID" value="OIT19029"/>
    <property type="gene ID" value="A4A49_42705"/>
</dbReference>
<dbReference type="EMBL" id="MJEQ01011779">
    <property type="protein sequence ID" value="OIT19029.1"/>
    <property type="molecule type" value="Genomic_DNA"/>
</dbReference>
<feature type="region of interest" description="Disordered" evidence="1">
    <location>
        <begin position="1"/>
        <end position="211"/>
    </location>
</feature>
<comment type="caution">
    <text evidence="3">The sequence shown here is derived from an EMBL/GenBank/DDBJ whole genome shotgun (WGS) entry which is preliminary data.</text>
</comment>
<evidence type="ECO:0000313" key="4">
    <source>
        <dbReference type="Proteomes" id="UP000187609"/>
    </source>
</evidence>
<protein>
    <submittedName>
        <fullName evidence="3">Uncharacterized protein</fullName>
    </submittedName>
</protein>
<evidence type="ECO:0000313" key="3">
    <source>
        <dbReference type="EMBL" id="OIT19029.1"/>
    </source>
</evidence>
<feature type="compositionally biased region" description="Polar residues" evidence="1">
    <location>
        <begin position="41"/>
        <end position="54"/>
    </location>
</feature>
<evidence type="ECO:0000256" key="1">
    <source>
        <dbReference type="SAM" id="MobiDB-lite"/>
    </source>
</evidence>
<evidence type="ECO:0000313" key="2">
    <source>
        <dbReference type="EMBL" id="OIT03450.1"/>
    </source>
</evidence>
<feature type="compositionally biased region" description="Low complexity" evidence="1">
    <location>
        <begin position="136"/>
        <end position="147"/>
    </location>
</feature>
<dbReference type="Proteomes" id="UP000187609">
    <property type="component" value="Unassembled WGS sequence"/>
</dbReference>